<sequence>MDKVEMLCLGAEALLDQYQYDQRALELLDRAQELLEEAGEDTAAVDELLDCALELEEEARAAAGEAERTLGLAASGLRDAAGVLDLAEEAAMQVKAALKAEEPSAEVRGLKERVRQVRIKITSLRSRLTEK</sequence>
<evidence type="ECO:0000313" key="1">
    <source>
        <dbReference type="EMBL" id="MFI0792519.1"/>
    </source>
</evidence>
<accession>A0ABW7SHZ6</accession>
<gene>
    <name evidence="1" type="ORF">ACH4OY_07455</name>
</gene>
<organism evidence="1 2">
    <name type="scientific">Micromonospora rubida</name>
    <dbReference type="NCBI Taxonomy" id="2697657"/>
    <lineage>
        <taxon>Bacteria</taxon>
        <taxon>Bacillati</taxon>
        <taxon>Actinomycetota</taxon>
        <taxon>Actinomycetes</taxon>
        <taxon>Micromonosporales</taxon>
        <taxon>Micromonosporaceae</taxon>
        <taxon>Micromonospora</taxon>
    </lineage>
</organism>
<reference evidence="1 2" key="1">
    <citation type="submission" date="2024-10" db="EMBL/GenBank/DDBJ databases">
        <title>The Natural Products Discovery Center: Release of the First 8490 Sequenced Strains for Exploring Actinobacteria Biosynthetic Diversity.</title>
        <authorList>
            <person name="Kalkreuter E."/>
            <person name="Kautsar S.A."/>
            <person name="Yang D."/>
            <person name="Bader C.D."/>
            <person name="Teijaro C.N."/>
            <person name="Fluegel L."/>
            <person name="Davis C.M."/>
            <person name="Simpson J.R."/>
            <person name="Lauterbach L."/>
            <person name="Steele A.D."/>
            <person name="Gui C."/>
            <person name="Meng S."/>
            <person name="Li G."/>
            <person name="Viehrig K."/>
            <person name="Ye F."/>
            <person name="Su P."/>
            <person name="Kiefer A.F."/>
            <person name="Nichols A."/>
            <person name="Cepeda A.J."/>
            <person name="Yan W."/>
            <person name="Fan B."/>
            <person name="Jiang Y."/>
            <person name="Adhikari A."/>
            <person name="Zheng C.-J."/>
            <person name="Schuster L."/>
            <person name="Cowan T.M."/>
            <person name="Smanski M.J."/>
            <person name="Chevrette M.G."/>
            <person name="De Carvalho L.P.S."/>
            <person name="Shen B."/>
        </authorList>
    </citation>
    <scope>NUCLEOTIDE SEQUENCE [LARGE SCALE GENOMIC DNA]</scope>
    <source>
        <strain evidence="1 2">NPDC021253</strain>
    </source>
</reference>
<protein>
    <submittedName>
        <fullName evidence="1">Uncharacterized protein</fullName>
    </submittedName>
</protein>
<evidence type="ECO:0000313" key="2">
    <source>
        <dbReference type="Proteomes" id="UP001611075"/>
    </source>
</evidence>
<dbReference type="RefSeq" id="WP_396677235.1">
    <property type="nucleotide sequence ID" value="NZ_JBIRPU010000003.1"/>
</dbReference>
<comment type="caution">
    <text evidence="1">The sequence shown here is derived from an EMBL/GenBank/DDBJ whole genome shotgun (WGS) entry which is preliminary data.</text>
</comment>
<dbReference type="Proteomes" id="UP001611075">
    <property type="component" value="Unassembled WGS sequence"/>
</dbReference>
<name>A0ABW7SHZ6_9ACTN</name>
<dbReference type="EMBL" id="JBIRPU010000003">
    <property type="protein sequence ID" value="MFI0792519.1"/>
    <property type="molecule type" value="Genomic_DNA"/>
</dbReference>
<proteinExistence type="predicted"/>
<keyword evidence="2" id="KW-1185">Reference proteome</keyword>